<dbReference type="InterPro" id="IPR001789">
    <property type="entry name" value="Sig_transdc_resp-reg_receiver"/>
</dbReference>
<dbReference type="InterPro" id="IPR036097">
    <property type="entry name" value="HisK_dim/P_sf"/>
</dbReference>
<dbReference type="Pfam" id="PF00512">
    <property type="entry name" value="HisKA"/>
    <property type="match status" value="1"/>
</dbReference>
<dbReference type="Pfam" id="PF26131">
    <property type="entry name" value="PAS-like"/>
    <property type="match status" value="1"/>
</dbReference>
<dbReference type="OrthoDB" id="60033at2759"/>
<dbReference type="InterPro" id="IPR035965">
    <property type="entry name" value="PAS-like_dom_sf"/>
</dbReference>
<feature type="domain" description="PAS" evidence="6">
    <location>
        <begin position="566"/>
        <end position="638"/>
    </location>
</feature>
<dbReference type="PROSITE" id="PS50110">
    <property type="entry name" value="RESPONSE_REGULATORY"/>
    <property type="match status" value="1"/>
</dbReference>
<evidence type="ECO:0000313" key="8">
    <source>
        <dbReference type="Proteomes" id="UP000572817"/>
    </source>
</evidence>
<dbReference type="Gene3D" id="1.10.287.130">
    <property type="match status" value="1"/>
</dbReference>
<dbReference type="SUPFAM" id="SSF55874">
    <property type="entry name" value="ATPase domain of HSP90 chaperone/DNA topoisomerase II/histidine kinase"/>
    <property type="match status" value="1"/>
</dbReference>
<feature type="region of interest" description="Disordered" evidence="3">
    <location>
        <begin position="1128"/>
        <end position="1182"/>
    </location>
</feature>
<dbReference type="InterPro" id="IPR050956">
    <property type="entry name" value="2C_system_His_kinase"/>
</dbReference>
<feature type="region of interest" description="Disordered" evidence="3">
    <location>
        <begin position="1003"/>
        <end position="1045"/>
    </location>
</feature>
<dbReference type="PANTHER" id="PTHR43719">
    <property type="entry name" value="TWO-COMPONENT HISTIDINE KINASE"/>
    <property type="match status" value="1"/>
</dbReference>
<dbReference type="InterPro" id="IPR058846">
    <property type="entry name" value="PAS-like"/>
</dbReference>
<proteinExistence type="predicted"/>
<dbReference type="InterPro" id="IPR000014">
    <property type="entry name" value="PAS"/>
</dbReference>
<protein>
    <submittedName>
        <fullName evidence="7">Histidine kinase-group xi protein</fullName>
    </submittedName>
</protein>
<dbReference type="Gene3D" id="3.30.450.20">
    <property type="entry name" value="PAS domain"/>
    <property type="match status" value="2"/>
</dbReference>
<evidence type="ECO:0000259" key="5">
    <source>
        <dbReference type="PROSITE" id="PS50110"/>
    </source>
</evidence>
<reference evidence="7" key="1">
    <citation type="submission" date="2020-04" db="EMBL/GenBank/DDBJ databases">
        <title>Genome Assembly and Annotation of Botryosphaeria dothidea sdau 11-99, a Latent Pathogen of Apple Fruit Ring Rot in China.</title>
        <authorList>
            <person name="Yu C."/>
            <person name="Diao Y."/>
            <person name="Lu Q."/>
            <person name="Zhao J."/>
            <person name="Cui S."/>
            <person name="Peng C."/>
            <person name="He B."/>
            <person name="Liu H."/>
        </authorList>
    </citation>
    <scope>NUCLEOTIDE SEQUENCE [LARGE SCALE GENOMIC DNA]</scope>
    <source>
        <strain evidence="7">Sdau11-99</strain>
    </source>
</reference>
<evidence type="ECO:0000259" key="6">
    <source>
        <dbReference type="PROSITE" id="PS50112"/>
    </source>
</evidence>
<dbReference type="InterPro" id="IPR005467">
    <property type="entry name" value="His_kinase_dom"/>
</dbReference>
<dbReference type="InterPro" id="IPR003594">
    <property type="entry name" value="HATPase_dom"/>
</dbReference>
<dbReference type="SUPFAM" id="SSF47384">
    <property type="entry name" value="Homodimeric domain of signal transducing histidine kinase"/>
    <property type="match status" value="1"/>
</dbReference>
<sequence>MDLLTSFLDHDDRPTFILDAHNNSRSKLSYQNKALRDFVGRLASADSTQNISRHFNDWAARFQATSESAKNDGAASRLSFGGRQWTSFLLRRKWRVVTAISIDDESRYATKRDRSNDGTGTLGYQPSAAFPSISAEELRRKAGLSEISSQASDSEDVDEQAERDRLSGPLSPPVSLARCLDWLKEPPKDLPEYYCFFLDYDWKSTPLGPIATWPDLLRQTTVTILSSPDPRLLLWGKDMCLVYNEACLALIGQKHPIALGHGPTQVFSELWKPIKSIVKLAMQHGKATRVQDLLLSINRNKSLGLEETYWNFTMLPIIDSDGTAIGALDEFVESTSQVIAERRINTLICLGEKAGSASSISELWGLILSGLEPNLQDIPFGFLYSVNEHGLRIGTQPEGSTSSRPKTCFLEGTIGIPKNHPAAIPSFPITEGDDGFSVPFRRAWTSAQPAVLRESDGTLPSAISGLCIEGRGFCEPITTVIVLPIPPLSGTSIRGFLILGLNPRRPYDEDYQVFIRLLNDRLVKAVASIFLPEEQRRSREIIEENNSRHDKFSKELERRKQEAESAEATFTALAECAPIGCVVFQLDAQPRWMNKAYLDLTGTRREDFWANSHQWSSTVIPEDREYVEQQWQRLVQRQSIQPFEFRVNREWSSPVSTDEKDRMEYSWILANAFLKYDEDGEPQRILAWLTDISHQKWSQQLQAQRLEDALETKRQSENFIDMTSHEMRNPLSAILQSADGILTALKFDKSENRRRSQPREPLLLDSEAQEIIIDSAQTVILCAQHQKRIVDDILTLSKLDSNLLVICPDLVQPVTLIERAIKMYESELNSANIKLNLSIHQSYDNMNIDRVLLDPSRLLQVLINLLTNAIKFTRDRDKRAISIFLSASQKRPSAGHNNLVYIPRRLSRPDHTFSQEWGPGEDIFLQITVEDTGKGLTEDEMKLLFHRFSQASPKTYGEYGGSGLGLFISRELTELQGGEIGVASQAGHGSTFAFYIKARRPTLESADNKPSSPMETLRTPPLRRLSSHKRDRSESTRRGDFMPLTSPLDPSWTYSRVEMKNVAPAQPVEADPEARYPDLKILIVEDNLINQKVLAQQLRRAGCTTHIANHGLEALSVLARSTFYTSNHENSPMKTTSQILNDSTPPHQTSYIPNLDATSPTAPLSHSPSLPPTPPSSINNDSSSNLLEISVCLMDLEMPVMGGLSCVKRIRAMEAEGLLNRHVPVIAVTANARSEQIAIAMEAGMDLVITKPFRIPELLPQMEALVRRMGRQ</sequence>
<keyword evidence="7" id="KW-0418">Kinase</keyword>
<dbReference type="CDD" id="cd00082">
    <property type="entry name" value="HisKA"/>
    <property type="match status" value="1"/>
</dbReference>
<gene>
    <name evidence="7" type="ORF">GTA08_BOTSDO11012</name>
</gene>
<dbReference type="EMBL" id="WWBZ02000082">
    <property type="protein sequence ID" value="KAF4300946.1"/>
    <property type="molecule type" value="Genomic_DNA"/>
</dbReference>
<name>A0A8H4IGU6_9PEZI</name>
<dbReference type="Pfam" id="PF02518">
    <property type="entry name" value="HATPase_c"/>
    <property type="match status" value="1"/>
</dbReference>
<organism evidence="7 8">
    <name type="scientific">Botryosphaeria dothidea</name>
    <dbReference type="NCBI Taxonomy" id="55169"/>
    <lineage>
        <taxon>Eukaryota</taxon>
        <taxon>Fungi</taxon>
        <taxon>Dikarya</taxon>
        <taxon>Ascomycota</taxon>
        <taxon>Pezizomycotina</taxon>
        <taxon>Dothideomycetes</taxon>
        <taxon>Dothideomycetes incertae sedis</taxon>
        <taxon>Botryosphaeriales</taxon>
        <taxon>Botryosphaeriaceae</taxon>
        <taxon>Botryosphaeria</taxon>
    </lineage>
</organism>
<feature type="domain" description="Histidine kinase" evidence="4">
    <location>
        <begin position="722"/>
        <end position="1000"/>
    </location>
</feature>
<accession>A0A8H4IGU6</accession>
<dbReference type="Pfam" id="PF08447">
    <property type="entry name" value="PAS_3"/>
    <property type="match status" value="1"/>
</dbReference>
<dbReference type="Proteomes" id="UP000572817">
    <property type="component" value="Unassembled WGS sequence"/>
</dbReference>
<feature type="compositionally biased region" description="Basic and acidic residues" evidence="3">
    <location>
        <begin position="1031"/>
        <end position="1040"/>
    </location>
</feature>
<feature type="compositionally biased region" description="Polar residues" evidence="3">
    <location>
        <begin position="1128"/>
        <end position="1152"/>
    </location>
</feature>
<dbReference type="InterPro" id="IPR013655">
    <property type="entry name" value="PAS_fold_3"/>
</dbReference>
<comment type="caution">
    <text evidence="7">The sequence shown here is derived from an EMBL/GenBank/DDBJ whole genome shotgun (WGS) entry which is preliminary data.</text>
</comment>
<evidence type="ECO:0000256" key="1">
    <source>
        <dbReference type="ARBA" id="ARBA00022553"/>
    </source>
</evidence>
<evidence type="ECO:0000313" key="7">
    <source>
        <dbReference type="EMBL" id="KAF4300946.1"/>
    </source>
</evidence>
<feature type="region of interest" description="Disordered" evidence="3">
    <location>
        <begin position="108"/>
        <end position="127"/>
    </location>
</feature>
<dbReference type="PROSITE" id="PS50112">
    <property type="entry name" value="PAS"/>
    <property type="match status" value="1"/>
</dbReference>
<dbReference type="PANTHER" id="PTHR43719:SF30">
    <property type="entry name" value="TWO-COMPONENT SYSTEM RESPONSE REGULATOR"/>
    <property type="match status" value="1"/>
</dbReference>
<dbReference type="InterPro" id="IPR003661">
    <property type="entry name" value="HisK_dim/P_dom"/>
</dbReference>
<dbReference type="InterPro" id="IPR036890">
    <property type="entry name" value="HATPase_C_sf"/>
</dbReference>
<dbReference type="Gene3D" id="3.40.50.2300">
    <property type="match status" value="1"/>
</dbReference>
<dbReference type="InterPro" id="IPR011006">
    <property type="entry name" value="CheY-like_superfamily"/>
</dbReference>
<dbReference type="InterPro" id="IPR004358">
    <property type="entry name" value="Sig_transdc_His_kin-like_C"/>
</dbReference>
<dbReference type="GO" id="GO:0000155">
    <property type="term" value="F:phosphorelay sensor kinase activity"/>
    <property type="evidence" value="ECO:0007669"/>
    <property type="project" value="InterPro"/>
</dbReference>
<dbReference type="PRINTS" id="PR00344">
    <property type="entry name" value="BCTRLSENSOR"/>
</dbReference>
<feature type="modified residue" description="4-aspartylphosphate" evidence="2">
    <location>
        <position position="1195"/>
    </location>
</feature>
<dbReference type="AlphaFoldDB" id="A0A8H4IGU6"/>
<dbReference type="SUPFAM" id="SSF55785">
    <property type="entry name" value="PYP-like sensor domain (PAS domain)"/>
    <property type="match status" value="1"/>
</dbReference>
<dbReference type="CDD" id="cd17546">
    <property type="entry name" value="REC_hyHK_CKI1_RcsC-like"/>
    <property type="match status" value="1"/>
</dbReference>
<dbReference type="PROSITE" id="PS50109">
    <property type="entry name" value="HIS_KIN"/>
    <property type="match status" value="1"/>
</dbReference>
<keyword evidence="1 2" id="KW-0597">Phosphoprotein</keyword>
<dbReference type="SUPFAM" id="SSF52172">
    <property type="entry name" value="CheY-like"/>
    <property type="match status" value="2"/>
</dbReference>
<dbReference type="Gene3D" id="3.30.565.10">
    <property type="entry name" value="Histidine kinase-like ATPase, C-terminal domain"/>
    <property type="match status" value="1"/>
</dbReference>
<keyword evidence="8" id="KW-1185">Reference proteome</keyword>
<feature type="region of interest" description="Disordered" evidence="3">
    <location>
        <begin position="145"/>
        <end position="169"/>
    </location>
</feature>
<feature type="compositionally biased region" description="Low complexity" evidence="3">
    <location>
        <begin position="1157"/>
        <end position="1168"/>
    </location>
</feature>
<evidence type="ECO:0000259" key="4">
    <source>
        <dbReference type="PROSITE" id="PS50109"/>
    </source>
</evidence>
<keyword evidence="7" id="KW-0808">Transferase</keyword>
<dbReference type="SMART" id="SM00448">
    <property type="entry name" value="REC"/>
    <property type="match status" value="1"/>
</dbReference>
<evidence type="ECO:0000256" key="3">
    <source>
        <dbReference type="SAM" id="MobiDB-lite"/>
    </source>
</evidence>
<dbReference type="CDD" id="cd00130">
    <property type="entry name" value="PAS"/>
    <property type="match status" value="1"/>
</dbReference>
<dbReference type="SMART" id="SM00388">
    <property type="entry name" value="HisKA"/>
    <property type="match status" value="1"/>
</dbReference>
<evidence type="ECO:0000256" key="2">
    <source>
        <dbReference type="PROSITE-ProRule" id="PRU00169"/>
    </source>
</evidence>
<feature type="domain" description="Response regulatory" evidence="5">
    <location>
        <begin position="1080"/>
        <end position="1266"/>
    </location>
</feature>
<dbReference type="SMART" id="SM00387">
    <property type="entry name" value="HATPase_c"/>
    <property type="match status" value="1"/>
</dbReference>
<dbReference type="Pfam" id="PF00072">
    <property type="entry name" value="Response_reg"/>
    <property type="match status" value="1"/>
</dbReference>